<dbReference type="InterPro" id="IPR003593">
    <property type="entry name" value="AAA+_ATPase"/>
</dbReference>
<evidence type="ECO:0000256" key="5">
    <source>
        <dbReference type="ARBA" id="ARBA00022741"/>
    </source>
</evidence>
<evidence type="ECO:0000256" key="4">
    <source>
        <dbReference type="ARBA" id="ARBA00022737"/>
    </source>
</evidence>
<dbReference type="Gene3D" id="1.20.1580.10">
    <property type="entry name" value="ABC transporter ATPase like domain"/>
    <property type="match status" value="2"/>
</dbReference>
<dbReference type="CDD" id="cd03270">
    <property type="entry name" value="ABC_UvrA_I"/>
    <property type="match status" value="1"/>
</dbReference>
<dbReference type="InterPro" id="IPR003439">
    <property type="entry name" value="ABC_transporter-like_ATP-bd"/>
</dbReference>
<dbReference type="FunFam" id="3.40.50.300:FF:000028">
    <property type="entry name" value="UvrABC system protein A"/>
    <property type="match status" value="1"/>
</dbReference>
<dbReference type="HAMAP" id="MF_00205">
    <property type="entry name" value="UvrA"/>
    <property type="match status" value="1"/>
</dbReference>
<feature type="binding site" evidence="18">
    <location>
        <begin position="32"/>
        <end position="39"/>
    </location>
    <ligand>
        <name>ATP</name>
        <dbReference type="ChEBI" id="CHEBI:30616"/>
    </ligand>
</feature>
<dbReference type="SMART" id="SM00382">
    <property type="entry name" value="AAA"/>
    <property type="match status" value="1"/>
</dbReference>
<dbReference type="Pfam" id="PF17760">
    <property type="entry name" value="UvrA_inter"/>
    <property type="match status" value="1"/>
</dbReference>
<evidence type="ECO:0000256" key="9">
    <source>
        <dbReference type="ARBA" id="ARBA00022833"/>
    </source>
</evidence>
<protein>
    <recommendedName>
        <fullName evidence="16 18">UvrABC system protein A</fullName>
        <shortName evidence="18">UvrA protein</shortName>
    </recommendedName>
    <alternativeName>
        <fullName evidence="17 18">Excinuclease ABC subunit A</fullName>
    </alternativeName>
</protein>
<dbReference type="GO" id="GO:0006289">
    <property type="term" value="P:nucleotide-excision repair"/>
    <property type="evidence" value="ECO:0007669"/>
    <property type="project" value="UniProtKB-UniRule"/>
</dbReference>
<evidence type="ECO:0000256" key="17">
    <source>
        <dbReference type="ARBA" id="ARBA00042156"/>
    </source>
</evidence>
<gene>
    <name evidence="18 20" type="primary">uvrA</name>
    <name evidence="20" type="ORF">FAJ34_07635</name>
</gene>
<evidence type="ECO:0000256" key="14">
    <source>
        <dbReference type="ARBA" id="ARBA00023236"/>
    </source>
</evidence>
<dbReference type="GO" id="GO:0016887">
    <property type="term" value="F:ATP hydrolysis activity"/>
    <property type="evidence" value="ECO:0007669"/>
    <property type="project" value="InterPro"/>
</dbReference>
<dbReference type="GO" id="GO:0009432">
    <property type="term" value="P:SOS response"/>
    <property type="evidence" value="ECO:0007669"/>
    <property type="project" value="UniProtKB-UniRule"/>
</dbReference>
<evidence type="ECO:0000259" key="19">
    <source>
        <dbReference type="PROSITE" id="PS50893"/>
    </source>
</evidence>
<dbReference type="GO" id="GO:0005737">
    <property type="term" value="C:cytoplasm"/>
    <property type="evidence" value="ECO:0007669"/>
    <property type="project" value="UniProtKB-SubCell"/>
</dbReference>
<feature type="domain" description="ABC transporter" evidence="19">
    <location>
        <begin position="606"/>
        <end position="937"/>
    </location>
</feature>
<evidence type="ECO:0000256" key="13">
    <source>
        <dbReference type="ARBA" id="ARBA00023204"/>
    </source>
</evidence>
<feature type="zinc finger region" description="C4-type" evidence="18">
    <location>
        <begin position="740"/>
        <end position="766"/>
    </location>
</feature>
<evidence type="ECO:0000313" key="21">
    <source>
        <dbReference type="Proteomes" id="UP000305768"/>
    </source>
</evidence>
<dbReference type="InterPro" id="IPR004602">
    <property type="entry name" value="UvrA"/>
</dbReference>
<dbReference type="PANTHER" id="PTHR43152:SF3">
    <property type="entry name" value="UVRABC SYSTEM PROTEIN A"/>
    <property type="match status" value="1"/>
</dbReference>
<evidence type="ECO:0000256" key="15">
    <source>
        <dbReference type="ARBA" id="ARBA00038000"/>
    </source>
</evidence>
<keyword evidence="4 18" id="KW-0677">Repeat</keyword>
<accession>A0A4T2H5U7</accession>
<evidence type="ECO:0000256" key="18">
    <source>
        <dbReference type="HAMAP-Rule" id="MF_00205"/>
    </source>
</evidence>
<keyword evidence="6 18" id="KW-0227">DNA damage</keyword>
<dbReference type="PROSITE" id="PS00211">
    <property type="entry name" value="ABC_TRANSPORTER_1"/>
    <property type="match status" value="2"/>
</dbReference>
<evidence type="ECO:0000256" key="3">
    <source>
        <dbReference type="ARBA" id="ARBA00022723"/>
    </source>
</evidence>
<dbReference type="Proteomes" id="UP000305768">
    <property type="component" value="Unassembled WGS sequence"/>
</dbReference>
<dbReference type="Gene3D" id="1.10.8.280">
    <property type="entry name" value="ABC transporter ATPase domain-like"/>
    <property type="match status" value="1"/>
</dbReference>
<dbReference type="NCBIfam" id="NF001503">
    <property type="entry name" value="PRK00349.1"/>
    <property type="match status" value="1"/>
</dbReference>
<dbReference type="CDD" id="cd03271">
    <property type="entry name" value="ABC_UvrA_II"/>
    <property type="match status" value="1"/>
</dbReference>
<dbReference type="GO" id="GO:0003677">
    <property type="term" value="F:DNA binding"/>
    <property type="evidence" value="ECO:0007669"/>
    <property type="project" value="UniProtKB-UniRule"/>
</dbReference>
<evidence type="ECO:0000256" key="1">
    <source>
        <dbReference type="ARBA" id="ARBA00004496"/>
    </source>
</evidence>
<keyword evidence="11 18" id="KW-0267">Excision nuclease</keyword>
<comment type="subunit">
    <text evidence="18">Forms a heterotetramer with UvrB during the search for lesions.</text>
</comment>
<evidence type="ECO:0000256" key="6">
    <source>
        <dbReference type="ARBA" id="ARBA00022763"/>
    </source>
</evidence>
<dbReference type="GO" id="GO:0009381">
    <property type="term" value="F:excinuclease ABC activity"/>
    <property type="evidence" value="ECO:0007669"/>
    <property type="project" value="UniProtKB-UniRule"/>
</dbReference>
<dbReference type="GO" id="GO:0008270">
    <property type="term" value="F:zinc ion binding"/>
    <property type="evidence" value="ECO:0007669"/>
    <property type="project" value="UniProtKB-UniRule"/>
</dbReference>
<evidence type="ECO:0000313" key="20">
    <source>
        <dbReference type="EMBL" id="TII07513.1"/>
    </source>
</evidence>
<evidence type="ECO:0000256" key="10">
    <source>
        <dbReference type="ARBA" id="ARBA00022840"/>
    </source>
</evidence>
<name>A0A4T2H5U7_STRSU</name>
<evidence type="ECO:0000256" key="12">
    <source>
        <dbReference type="ARBA" id="ARBA00023125"/>
    </source>
</evidence>
<comment type="subcellular location">
    <subcellularLocation>
        <location evidence="1 18">Cytoplasm</location>
    </subcellularLocation>
</comment>
<dbReference type="PANTHER" id="PTHR43152">
    <property type="entry name" value="UVRABC SYSTEM PROTEIN A"/>
    <property type="match status" value="1"/>
</dbReference>
<dbReference type="GO" id="GO:0005524">
    <property type="term" value="F:ATP binding"/>
    <property type="evidence" value="ECO:0007669"/>
    <property type="project" value="UniProtKB-UniRule"/>
</dbReference>
<keyword evidence="7 18" id="KW-0228">DNA excision</keyword>
<evidence type="ECO:0000256" key="8">
    <source>
        <dbReference type="ARBA" id="ARBA00022771"/>
    </source>
</evidence>
<dbReference type="Pfam" id="PF17755">
    <property type="entry name" value="UvrA_DNA-bind"/>
    <property type="match status" value="1"/>
</dbReference>
<evidence type="ECO:0000256" key="7">
    <source>
        <dbReference type="ARBA" id="ARBA00022769"/>
    </source>
</evidence>
<keyword evidence="13 18" id="KW-0234">DNA repair</keyword>
<dbReference type="EMBL" id="SSXP01000009">
    <property type="protein sequence ID" value="TII07513.1"/>
    <property type="molecule type" value="Genomic_DNA"/>
</dbReference>
<keyword evidence="8 18" id="KW-0863">Zinc-finger</keyword>
<dbReference type="InterPro" id="IPR013815">
    <property type="entry name" value="ATP_grasp_subdomain_1"/>
</dbReference>
<comment type="similarity">
    <text evidence="15 18">Belongs to the ABC transporter superfamily. UvrA family.</text>
</comment>
<reference evidence="20 21" key="1">
    <citation type="submission" date="2019-04" db="EMBL/GenBank/DDBJ databases">
        <title>Genome analysis of Streptococcus suis strain WUSS425.</title>
        <authorList>
            <person name="Chen H."/>
            <person name="Gao X."/>
            <person name="Wu Z."/>
        </authorList>
    </citation>
    <scope>NUCLEOTIDE SEQUENCE [LARGE SCALE GENOMIC DNA]</scope>
    <source>
        <strain evidence="20 21">WUSS425</strain>
    </source>
</reference>
<dbReference type="FunFam" id="1.20.1580.10:FF:000002">
    <property type="entry name" value="UvrABC system protein A"/>
    <property type="match status" value="1"/>
</dbReference>
<comment type="function">
    <text evidence="18">The UvrABC repair system catalyzes the recognition and processing of DNA lesions. UvrA is an ATPase and a DNA-binding protein. A damage recognition complex composed of 2 UvrA and 2 UvrB subunits scans DNA for abnormalities. When the presence of a lesion has been verified by UvrB, the UvrA molecules dissociate.</text>
</comment>
<keyword evidence="12 18" id="KW-0238">DNA-binding</keyword>
<organism evidence="20 21">
    <name type="scientific">Streptococcus suis</name>
    <dbReference type="NCBI Taxonomy" id="1307"/>
    <lineage>
        <taxon>Bacteria</taxon>
        <taxon>Bacillati</taxon>
        <taxon>Bacillota</taxon>
        <taxon>Bacilli</taxon>
        <taxon>Lactobacillales</taxon>
        <taxon>Streptococcaceae</taxon>
        <taxon>Streptococcus</taxon>
    </lineage>
</organism>
<comment type="caution">
    <text evidence="20">The sequence shown here is derived from an EMBL/GenBank/DDBJ whole genome shotgun (WGS) entry which is preliminary data.</text>
</comment>
<keyword evidence="14 18" id="KW-0742">SOS response</keyword>
<dbReference type="AlphaFoldDB" id="A0A4T2H5U7"/>
<feature type="zinc finger region" description="C4-type" evidence="18">
    <location>
        <begin position="251"/>
        <end position="278"/>
    </location>
</feature>
<dbReference type="InterPro" id="IPR041102">
    <property type="entry name" value="UvrA_inter"/>
</dbReference>
<keyword evidence="3 18" id="KW-0479">Metal-binding</keyword>
<keyword evidence="5 18" id="KW-0547">Nucleotide-binding</keyword>
<dbReference type="InterPro" id="IPR027417">
    <property type="entry name" value="P-loop_NTPase"/>
</dbReference>
<dbReference type="InterPro" id="IPR041552">
    <property type="entry name" value="UvrA_DNA-bd"/>
</dbReference>
<dbReference type="Gene3D" id="3.40.50.300">
    <property type="entry name" value="P-loop containing nucleotide triphosphate hydrolases"/>
    <property type="match status" value="2"/>
</dbReference>
<evidence type="ECO:0000256" key="2">
    <source>
        <dbReference type="ARBA" id="ARBA00022490"/>
    </source>
</evidence>
<dbReference type="NCBIfam" id="TIGR00630">
    <property type="entry name" value="uvra"/>
    <property type="match status" value="1"/>
</dbReference>
<keyword evidence="20" id="KW-0378">Hydrolase</keyword>
<dbReference type="GO" id="GO:0009380">
    <property type="term" value="C:excinuclease repair complex"/>
    <property type="evidence" value="ECO:0007669"/>
    <property type="project" value="InterPro"/>
</dbReference>
<keyword evidence="10 18" id="KW-0067">ATP-binding</keyword>
<keyword evidence="9 18" id="KW-0862">Zinc</keyword>
<dbReference type="InterPro" id="IPR017871">
    <property type="entry name" value="ABC_transporter-like_CS"/>
</dbReference>
<dbReference type="PROSITE" id="PS50893">
    <property type="entry name" value="ABC_TRANSPORTER_2"/>
    <property type="match status" value="1"/>
</dbReference>
<evidence type="ECO:0000256" key="11">
    <source>
        <dbReference type="ARBA" id="ARBA00022881"/>
    </source>
</evidence>
<keyword evidence="2 18" id="KW-0963">Cytoplasm</keyword>
<sequence length="941" mass="103817">MQENIVIHGARAHNLKNIDVTIPREKLVVVTGLSGSGKSSLAFDTLYAEGQRRYVESLSAYARQFLGNMDKPDVDSIEGLSPAISIDQKTTSRNPRSTVGTATEINDYLRLLYARVGVPYCINGHGAIAASSVEQIVDEVLELPERQRLQILAPIVRKKKGQHKTIFEKVQKDGYVRVRVNGDVYDVSEVPELSKSKAHNIEVVVDRIVIKEGIRSRLFDSIEAALRIADGYVIIDTMDDKELLFSEYYACPVCGFTVPELEPRLFSFNAPFGSCSDCDGLGMKLEVDTDLIVPDASKTLREGALAPWNPISSNYYPQMLEQAMNHFGVDMDKPFEELTEEEKNLIFNGSDGKEFHFHYENEFGGVRDIDIPFEGLITNINRRYRETNSDYTRTVMKTYMNELTCGTCHGYRLNDQALSVKVGGEKGLHIGQLSDLSVADHLAVIENLTLSENEATIATPIVKEIKDRLTFLNNVGLNYLTLSRAAGTLSGGESQRIRLATQIGSNLSGVLYILDEPSIGLHQRDNDRLIASLKKMRDLGNTLIVVEHDEDTMREADWLIDIGPGAGVFGGEIVASGTPAQVAKNKKSITGQYLSGKREIPVPLERRVGNGRFLEVTGAKENNLQDVTVRFPLGKFVAVTGVSGSGKSTLVNSILKKAIAQKLNRNSDKPGKFKSISGIEHLDRLIDIDQSPIGRTPRSNPATYTGVFDDIRDLFAQTNEAKIRGYKKGRFSFNVKGGRCEACSGDGIIKIEMHFLPDVFVPCEVCHGHRYNSETLEVHYKEKNIAQVLDMTVNDAVEFFKHIPKIERKLRTIQDVGLGYVTLGQPATTLSGGEAQRMKLASELHKRSTGKSLYILDEPTTGLHTEDIAQLLKVLARFVDDGNTVLVIEHNLDVIKTADHIIDMGPEGGVGGGTVVATGTPEEVAENPASFTGQYLKTKLK</sequence>
<evidence type="ECO:0000256" key="16">
    <source>
        <dbReference type="ARBA" id="ARBA00039316"/>
    </source>
</evidence>
<feature type="binding site" evidence="18">
    <location>
        <begin position="641"/>
        <end position="648"/>
    </location>
    <ligand>
        <name>ATP</name>
        <dbReference type="ChEBI" id="CHEBI:30616"/>
    </ligand>
</feature>
<dbReference type="SUPFAM" id="SSF52540">
    <property type="entry name" value="P-loop containing nucleoside triphosphate hydrolases"/>
    <property type="match status" value="2"/>
</dbReference>
<dbReference type="RefSeq" id="WP_136628635.1">
    <property type="nucleotide sequence ID" value="NZ_JARQOJ010000006.1"/>
</dbReference>
<dbReference type="Gene3D" id="3.30.1490.20">
    <property type="entry name" value="ATP-grasp fold, A domain"/>
    <property type="match status" value="1"/>
</dbReference>
<proteinExistence type="inferred from homology"/>